<dbReference type="Gene3D" id="1.20.1280.50">
    <property type="match status" value="1"/>
</dbReference>
<keyword evidence="3" id="KW-1185">Reference proteome</keyword>
<dbReference type="CDD" id="cd09917">
    <property type="entry name" value="F-box_SF"/>
    <property type="match status" value="1"/>
</dbReference>
<dbReference type="PANTHER" id="PTHR45088">
    <property type="entry name" value="OSJNBA0022H21.17 PROTEIN"/>
    <property type="match status" value="1"/>
</dbReference>
<evidence type="ECO:0000313" key="3">
    <source>
        <dbReference type="Proteomes" id="UP000823388"/>
    </source>
</evidence>
<gene>
    <name evidence="2" type="ORF">PVAP13_7NG235000</name>
</gene>
<name>A0A8T0PY88_PANVG</name>
<dbReference type="InterPro" id="IPR036047">
    <property type="entry name" value="F-box-like_dom_sf"/>
</dbReference>
<reference evidence="2" key="1">
    <citation type="submission" date="2020-05" db="EMBL/GenBank/DDBJ databases">
        <title>WGS assembly of Panicum virgatum.</title>
        <authorList>
            <person name="Lovell J.T."/>
            <person name="Jenkins J."/>
            <person name="Shu S."/>
            <person name="Juenger T.E."/>
            <person name="Schmutz J."/>
        </authorList>
    </citation>
    <scope>NUCLEOTIDE SEQUENCE</scope>
    <source>
        <strain evidence="2">AP13</strain>
    </source>
</reference>
<dbReference type="InterPro" id="IPR006597">
    <property type="entry name" value="Sel1-like"/>
</dbReference>
<feature type="region of interest" description="Disordered" evidence="1">
    <location>
        <begin position="1"/>
        <end position="59"/>
    </location>
</feature>
<proteinExistence type="predicted"/>
<dbReference type="SUPFAM" id="SSF81383">
    <property type="entry name" value="F-box domain"/>
    <property type="match status" value="1"/>
</dbReference>
<dbReference type="PANTHER" id="PTHR45088:SF1">
    <property type="entry name" value="OS04G0476000 PROTEIN"/>
    <property type="match status" value="1"/>
</dbReference>
<dbReference type="SMART" id="SM00671">
    <property type="entry name" value="SEL1"/>
    <property type="match status" value="4"/>
</dbReference>
<dbReference type="InterPro" id="IPR011990">
    <property type="entry name" value="TPR-like_helical_dom_sf"/>
</dbReference>
<dbReference type="Pfam" id="PF08238">
    <property type="entry name" value="Sel1"/>
    <property type="match status" value="5"/>
</dbReference>
<feature type="compositionally biased region" description="Pro residues" evidence="1">
    <location>
        <begin position="8"/>
        <end position="18"/>
    </location>
</feature>
<dbReference type="SUPFAM" id="SSF81901">
    <property type="entry name" value="HCP-like"/>
    <property type="match status" value="1"/>
</dbReference>
<comment type="caution">
    <text evidence="2">The sequence shown here is derived from an EMBL/GenBank/DDBJ whole genome shotgun (WGS) entry which is preliminary data.</text>
</comment>
<dbReference type="EMBL" id="CM029050">
    <property type="protein sequence ID" value="KAG2566893.1"/>
    <property type="molecule type" value="Genomic_DNA"/>
</dbReference>
<feature type="compositionally biased region" description="Basic residues" evidence="1">
    <location>
        <begin position="28"/>
        <end position="41"/>
    </location>
</feature>
<sequence length="456" mass="50119">MDAGSQTWPPPAPSPPPFSSRLRASPSPHRRRRRHSKKQHKPLPAQPPPTPAPQGADFSALPPELVHRALAALCASDVAAASRACRAWRDALRPLREAAALHAYGRRVKHGPVAGAAARGVGGGGRMETERQRALGLFRRAARLGSAAAMVDAGLMCWEEGRREEAVEYYRSAAELGHPVGMCNLGVSYLEADPPKAEQAIRWFYPSASVGNARAQYNLGLCLQNGKGSKRNQKESAKWYLRAAEGGNVRAMYNISLCYSYGEGLAQDPVRAKRWLQLAADCGHKKALYECGIKLCAAGDKVKSLTYLELATRRGETAAAHMRDVILESLSAANTQLALSDADKWKPRALHPRRTEVWHEWVRQTCMLLNHLEECYLAVVIPSQSVQSRPSQITTGEVAKNSRGNSSEGDAVLQTKLYSSSCWFHQVIADAWRLDTCIFVVTEILSIEKKKTNLWA</sequence>
<evidence type="ECO:0000313" key="2">
    <source>
        <dbReference type="EMBL" id="KAG2566893.1"/>
    </source>
</evidence>
<dbReference type="Gene3D" id="1.25.40.10">
    <property type="entry name" value="Tetratricopeptide repeat domain"/>
    <property type="match status" value="2"/>
</dbReference>
<organism evidence="2 3">
    <name type="scientific">Panicum virgatum</name>
    <name type="common">Blackwell switchgrass</name>
    <dbReference type="NCBI Taxonomy" id="38727"/>
    <lineage>
        <taxon>Eukaryota</taxon>
        <taxon>Viridiplantae</taxon>
        <taxon>Streptophyta</taxon>
        <taxon>Embryophyta</taxon>
        <taxon>Tracheophyta</taxon>
        <taxon>Spermatophyta</taxon>
        <taxon>Magnoliopsida</taxon>
        <taxon>Liliopsida</taxon>
        <taxon>Poales</taxon>
        <taxon>Poaceae</taxon>
        <taxon>PACMAD clade</taxon>
        <taxon>Panicoideae</taxon>
        <taxon>Panicodae</taxon>
        <taxon>Paniceae</taxon>
        <taxon>Panicinae</taxon>
        <taxon>Panicum</taxon>
        <taxon>Panicum sect. Hiantes</taxon>
    </lineage>
</organism>
<dbReference type="Proteomes" id="UP000823388">
    <property type="component" value="Chromosome 7N"/>
</dbReference>
<protein>
    <recommendedName>
        <fullName evidence="4">F-box protein</fullName>
    </recommendedName>
</protein>
<dbReference type="AlphaFoldDB" id="A0A8T0PY88"/>
<accession>A0A8T0PY88</accession>
<dbReference type="InterPro" id="IPR053301">
    <property type="entry name" value="F-box_motif"/>
</dbReference>
<evidence type="ECO:0000256" key="1">
    <source>
        <dbReference type="SAM" id="MobiDB-lite"/>
    </source>
</evidence>
<evidence type="ECO:0008006" key="4">
    <source>
        <dbReference type="Google" id="ProtNLM"/>
    </source>
</evidence>